<comment type="caution">
    <text evidence="8">Lacks conserved residue(s) required for the propagation of feature annotation.</text>
</comment>
<evidence type="ECO:0000256" key="4">
    <source>
        <dbReference type="ARBA" id="ARBA00022692"/>
    </source>
</evidence>
<keyword evidence="5 8" id="KW-1133">Transmembrane helix</keyword>
<feature type="transmembrane region" description="Helical" evidence="8">
    <location>
        <begin position="784"/>
        <end position="809"/>
    </location>
</feature>
<dbReference type="InterPro" id="IPR007632">
    <property type="entry name" value="Anoctamin"/>
</dbReference>
<comment type="caution">
    <text evidence="13">The sequence shown here is derived from an EMBL/GenBank/DDBJ whole genome shotgun (WGS) entry which is preliminary data.</text>
</comment>
<feature type="domain" description="Anoctamin dimerisation" evidence="12">
    <location>
        <begin position="1883"/>
        <end position="1937"/>
    </location>
</feature>
<dbReference type="Pfam" id="PF16178">
    <property type="entry name" value="Anoct_dimer"/>
    <property type="match status" value="4"/>
</dbReference>
<feature type="transmembrane region" description="Helical" evidence="8">
    <location>
        <begin position="1501"/>
        <end position="1522"/>
    </location>
</feature>
<feature type="coiled-coil region" evidence="9">
    <location>
        <begin position="43"/>
        <end position="72"/>
    </location>
</feature>
<dbReference type="Pfam" id="PF04547">
    <property type="entry name" value="Anoctamin"/>
    <property type="match status" value="2"/>
</dbReference>
<accession>A0ABN8MYH7</accession>
<evidence type="ECO:0000256" key="6">
    <source>
        <dbReference type="ARBA" id="ARBA00023136"/>
    </source>
</evidence>
<reference evidence="13 14" key="1">
    <citation type="submission" date="2022-05" db="EMBL/GenBank/DDBJ databases">
        <authorList>
            <consortium name="Genoscope - CEA"/>
            <person name="William W."/>
        </authorList>
    </citation>
    <scope>NUCLEOTIDE SEQUENCE [LARGE SCALE GENOMIC DNA]</scope>
</reference>
<evidence type="ECO:0000256" key="3">
    <source>
        <dbReference type="ARBA" id="ARBA00022475"/>
    </source>
</evidence>
<dbReference type="EMBL" id="CALNXK010000005">
    <property type="protein sequence ID" value="CAH3037206.1"/>
    <property type="molecule type" value="Genomic_DNA"/>
</dbReference>
<evidence type="ECO:0000259" key="11">
    <source>
        <dbReference type="Pfam" id="PF04547"/>
    </source>
</evidence>
<keyword evidence="7" id="KW-0325">Glycoprotein</keyword>
<evidence type="ECO:0000256" key="1">
    <source>
        <dbReference type="ARBA" id="ARBA00004651"/>
    </source>
</evidence>
<name>A0ABN8MYH7_9CNID</name>
<proteinExistence type="inferred from homology"/>
<feature type="transmembrane region" description="Helical" evidence="8">
    <location>
        <begin position="1623"/>
        <end position="1646"/>
    </location>
</feature>
<evidence type="ECO:0000313" key="14">
    <source>
        <dbReference type="Proteomes" id="UP001159405"/>
    </source>
</evidence>
<evidence type="ECO:0000256" key="9">
    <source>
        <dbReference type="SAM" id="Coils"/>
    </source>
</evidence>
<keyword evidence="9" id="KW-0175">Coiled coil</keyword>
<feature type="transmembrane region" description="Helical" evidence="8">
    <location>
        <begin position="635"/>
        <end position="658"/>
    </location>
</feature>
<protein>
    <recommendedName>
        <fullName evidence="8">Anoctamin</fullName>
    </recommendedName>
</protein>
<evidence type="ECO:0000256" key="10">
    <source>
        <dbReference type="SAM" id="MobiDB-lite"/>
    </source>
</evidence>
<evidence type="ECO:0000256" key="5">
    <source>
        <dbReference type="ARBA" id="ARBA00022989"/>
    </source>
</evidence>
<comment type="subcellular location">
    <subcellularLocation>
        <location evidence="1">Cell membrane</location>
        <topology evidence="1">Multi-pass membrane protein</topology>
    </subcellularLocation>
    <subcellularLocation>
        <location evidence="8">Membrane</location>
        <topology evidence="8">Multi-pass membrane protein</topology>
    </subcellularLocation>
</comment>
<feature type="transmembrane region" description="Helical" evidence="8">
    <location>
        <begin position="1257"/>
        <end position="1284"/>
    </location>
</feature>
<feature type="transmembrane region" description="Helical" evidence="8">
    <location>
        <begin position="470"/>
        <end position="491"/>
    </location>
</feature>
<feature type="transmembrane region" description="Helical" evidence="8">
    <location>
        <begin position="1338"/>
        <end position="1355"/>
    </location>
</feature>
<feature type="compositionally biased region" description="Polar residues" evidence="10">
    <location>
        <begin position="937"/>
        <end position="947"/>
    </location>
</feature>
<feature type="domain" description="Anoctamin transmembrane" evidence="11">
    <location>
        <begin position="1246"/>
        <end position="1820"/>
    </location>
</feature>
<organism evidence="13 14">
    <name type="scientific">Porites lobata</name>
    <dbReference type="NCBI Taxonomy" id="104759"/>
    <lineage>
        <taxon>Eukaryota</taxon>
        <taxon>Metazoa</taxon>
        <taxon>Cnidaria</taxon>
        <taxon>Anthozoa</taxon>
        <taxon>Hexacorallia</taxon>
        <taxon>Scleractinia</taxon>
        <taxon>Fungiina</taxon>
        <taxon>Poritidae</taxon>
        <taxon>Porites</taxon>
    </lineage>
</organism>
<dbReference type="PANTHER" id="PTHR12308:SF84">
    <property type="entry name" value="ANOCTAMIN"/>
    <property type="match status" value="1"/>
</dbReference>
<feature type="domain" description="Anoctamin dimerisation" evidence="12">
    <location>
        <begin position="1008"/>
        <end position="1242"/>
    </location>
</feature>
<evidence type="ECO:0000256" key="8">
    <source>
        <dbReference type="RuleBase" id="RU280814"/>
    </source>
</evidence>
<feature type="transmembrane region" description="Helical" evidence="8">
    <location>
        <begin position="350"/>
        <end position="368"/>
    </location>
</feature>
<feature type="transmembrane region" description="Helical" evidence="8">
    <location>
        <begin position="1411"/>
        <end position="1437"/>
    </location>
</feature>
<evidence type="ECO:0000256" key="7">
    <source>
        <dbReference type="ARBA" id="ARBA00023180"/>
    </source>
</evidence>
<dbReference type="PANTHER" id="PTHR12308">
    <property type="entry name" value="ANOCTAMIN"/>
    <property type="match status" value="1"/>
</dbReference>
<comment type="similarity">
    <text evidence="2 8">Belongs to the anoctamin family.</text>
</comment>
<dbReference type="InterPro" id="IPR032394">
    <property type="entry name" value="Anoct_dimer"/>
</dbReference>
<feature type="region of interest" description="Disordered" evidence="10">
    <location>
        <begin position="926"/>
        <end position="972"/>
    </location>
</feature>
<gene>
    <name evidence="13" type="ORF">PLOB_00035423</name>
</gene>
<feature type="domain" description="Anoctamin transmembrane" evidence="11">
    <location>
        <begin position="259"/>
        <end position="827"/>
    </location>
</feature>
<feature type="domain" description="Anoctamin dimerisation" evidence="12">
    <location>
        <begin position="35"/>
        <end position="256"/>
    </location>
</feature>
<feature type="domain" description="Anoctamin dimerisation" evidence="12">
    <location>
        <begin position="2028"/>
        <end position="2069"/>
    </location>
</feature>
<keyword evidence="14" id="KW-1185">Reference proteome</keyword>
<feature type="transmembrane region" description="Helical" evidence="8">
    <location>
        <begin position="686"/>
        <end position="710"/>
    </location>
</feature>
<sequence length="2100" mass="243717">MEEILLLNRERQGSLNQEESGLIDMVKWLAFYSTQKIDYVLVYSEAETGKENEEEEKQKAEARGKFEENLRKQGLIVEHVNSTDEQENVVFVLIHAPWEVLAKCAEEMMIRAPVREKDTLTTSYTHPRKRKWLQKAKNVLNIFQLQEEFAPRKERQVTAFFSRAKSECFQIDDTKTFFSDIDRGRMTHRLLISTKYSSEVEEFGISRLLYQGVYTDAFPLHQDLSAVSGKDILKTDRQCLRESWASFSQWYKYQPLDAIKSYFGTRVAFYFAWLGIYNFMLVIAALVGVWCFVAGLGTMVTFTPVKEICNESNSELFYMCPLCDKDCSYWTLTQSCRYAKVTHLFDHEGTVFFAVFMSLWATVFLELWRRREISLAYKWDMLNFEDEFEPPRPAFAAKAKGKRTNPVTGKSEPYIPFSRRVGKFTCGVIVVIFMVFLVIATLVGVVIYRAAVVAALSAYPNEDVQQGARVITSLTASVLNLVAITVLGYVYEKIAIALTDWEMPRTRTEYHNILTLKLFSFQSVNMYSSLFYIAFFKSSRIIGYPGNYYRINGGRMEGCDPSGCFIELCIQLAVIMVGKQFINSISKFAIPSLLRWWYGRSHKETTGNKQPRQWETDYLLNSEPDLRMFYEYHDMVIQFGFVTMFVAAFPLAPFFALINNILELRIDAINFVVNFRRPVAERSKGIGVWFGILRTMSWFAVLVNSFVIAFTSEFIPREVYKYAYSSDGSLTGYVNNSLAYFNVEDFSEMAIPRDPFLNLPYNKSFCRFKEYVEPIKPYQFSRQYFYVLAVRFGFVILFQYFVFFTVQLLDWLIPDVPHKLEVRIKRENYIARECLSRSEAEASRDLDARVSYGGGSANSVYLSCENIHRNHHSSLVGSRIYDLNDYPGFFSKHRKEKHNVADENMNEVDENMNAVDGKLNTFDENTEMALPGEPKSSPKSVTKSESGLRSRVPASNGDGLRRPESSADQTPLLDEDALLSKHQMMEEKTLELELEHVDVEKREKERLCFRDGKRFIDYVIVYETPSDKSELKDEEKEELQEKAQKREKFEQNVLEAGLEIEYEEEVTTKDDKTETHFLKIHAPWETLSRTAEDMMMQMPIKESDIQSKTWYERHVGGNIRDMINRNNPFEIHDSSIGSKRNYFMGYYKQDRLEMYVGHKNKDTFFSRPERSRLVQQICSQVRFGDERYDVGIKKLLHEGCYVAAYPLHPGSEECPEGERPTNNRQRLRREWARFGRWFKFQPYDAIKDYFGTEIGLYFSWLGFYTAMLLPAAIFGLIVFLYGIIKAESFPPVEDVCNKTNERLFYMCPLCDTQCAYWSLTSSCYYAIVAHAFDNDSTVVFAIFMSVWATLFLEFWKRRQAILAYHWHMMHFEDLEEQFRPEFVATAPTWKKDPITGKVVPYIPKMTRYQRFAGIGSAISFMIFLVIAAVIGVVAYRASVYGSLVASSDAKARKNAKILTSVTAALLNLVCINLLKFFYERLALWLTNWENPRTETDYKDSFTYKMFLFQFVNTYSSIFYIAFFKLNLVIGTPGNYRRIGGKDGNRLDGCGVGGCLLDLCIQLVIIMVGQQIIGNITEIAIPGLMKWWKMRQAAKESLDIPQWEQDYKLSPLPEHHMFWEYLEVVLQFGFVTMFVAAFPLAPLFALLNCAIELRVDAVNFVCQFRRPIADRAQDIGAWYRIMEGIANLSVLVNAFVLAFTSEFIPRLVYRNSYSPDGTLAGYVNKSLSSFNVSDWDTLNLIGKPDDKYVYQELNYTMDFCRYPGYHEPHAPYAVTKQYWHVIAARLAFVFVFQYVVYACTKFVAWLVPDRPKLLELKIKREEFLAKESLQQRGVEDIDDGDLARADMASPDTKTVRIDVDDPPVHTGDEENDRLLFVEDHRTNAKRKIDYVLVYETCQEEEDKIPAFKERARNHENMRKRFETSLKEAGLELDSPDPQETSRDLDLMRELRRQFAITQDLAKGIQPHKQVSFLSFFNNIQLQRVSEGFSSTLSYHRVTFHTAHVVICMTFGTLQVSYLDVGNTLRPLIKRHFVLIHAPWSVLAKHAEEMHLKVPFKENDVEIKKSWLETKLKDKRNPLVIQDPTFEHSRRILHGKLQARSL</sequence>
<evidence type="ECO:0000256" key="2">
    <source>
        <dbReference type="ARBA" id="ARBA00009671"/>
    </source>
</evidence>
<keyword evidence="3" id="KW-1003">Cell membrane</keyword>
<feature type="transmembrane region" description="Helical" evidence="8">
    <location>
        <begin position="424"/>
        <end position="450"/>
    </location>
</feature>
<dbReference type="Proteomes" id="UP001159405">
    <property type="component" value="Unassembled WGS sequence"/>
</dbReference>
<keyword evidence="6 8" id="KW-0472">Membrane</keyword>
<evidence type="ECO:0000313" key="13">
    <source>
        <dbReference type="EMBL" id="CAH3037206.1"/>
    </source>
</evidence>
<feature type="transmembrane region" description="Helical" evidence="8">
    <location>
        <begin position="270"/>
        <end position="296"/>
    </location>
</feature>
<feature type="transmembrane region" description="Helical" evidence="8">
    <location>
        <begin position="1785"/>
        <end position="1806"/>
    </location>
</feature>
<evidence type="ECO:0000259" key="12">
    <source>
        <dbReference type="Pfam" id="PF16178"/>
    </source>
</evidence>
<dbReference type="InterPro" id="IPR049452">
    <property type="entry name" value="Anoctamin_TM"/>
</dbReference>
<keyword evidence="4 8" id="KW-0812">Transmembrane</keyword>